<gene>
    <name evidence="11" type="ORF">B5V51_2563</name>
</gene>
<evidence type="ECO:0000256" key="10">
    <source>
        <dbReference type="SAM" id="Phobius"/>
    </source>
</evidence>
<sequence length="322" mass="37295">MYSAKDFIDSINSFFNISAFILISVDSWWILSRRNELNNLLEIAKKNDDLIIENGRFHGEYEKMLKRIKIIVIMCYVFHFINEVLIFIPFRTLRMEDFSIASCVGLEPLDVSPNREVCMGQLALQELTSIVVVCSYDVSLLFLFSHTTAVFQVLYEEMMNFSEIAKSCHESGEDYDVIEARLKNIILRHSLALHTVRKLEAIYSATIGIGFGLDAISLCLFFMLPLEICLHFAPLIYHSLFVFFLYCFQGQRLTTASEKFEMAVYCCGWQNLRVKERRQVLLILKQAQKPVIVYAARVIPIRLNTFATTMQSIYKFVTVFKV</sequence>
<feature type="transmembrane region" description="Helical" evidence="10">
    <location>
        <begin position="230"/>
        <end position="248"/>
    </location>
</feature>
<evidence type="ECO:0000256" key="2">
    <source>
        <dbReference type="ARBA" id="ARBA00022475"/>
    </source>
</evidence>
<dbReference type="Pfam" id="PF02949">
    <property type="entry name" value="7tm_6"/>
    <property type="match status" value="1"/>
</dbReference>
<dbReference type="AlphaFoldDB" id="A0A2A4JHE5"/>
<keyword evidence="3" id="KW-0716">Sensory transduction</keyword>
<keyword evidence="6 10" id="KW-1133">Transmembrane helix</keyword>
<reference evidence="11" key="1">
    <citation type="submission" date="2017-09" db="EMBL/GenBank/DDBJ databases">
        <title>Contemporary evolution of a Lepidopteran species, Heliothis virescens, in response to modern agricultural practices.</title>
        <authorList>
            <person name="Fritz M.L."/>
            <person name="Deyonke A.M."/>
            <person name="Papanicolaou A."/>
            <person name="Micinski S."/>
            <person name="Westbrook J."/>
            <person name="Gould F."/>
        </authorList>
    </citation>
    <scope>NUCLEOTIDE SEQUENCE [LARGE SCALE GENOMIC DNA]</scope>
    <source>
        <strain evidence="11">HvINT-</strain>
        <tissue evidence="11">Whole body</tissue>
    </source>
</reference>
<feature type="transmembrane region" description="Helical" evidence="10">
    <location>
        <begin position="12"/>
        <end position="31"/>
    </location>
</feature>
<comment type="subcellular location">
    <subcellularLocation>
        <location evidence="1">Cell membrane</location>
        <topology evidence="1">Multi-pass membrane protein</topology>
    </subcellularLocation>
</comment>
<evidence type="ECO:0000256" key="7">
    <source>
        <dbReference type="ARBA" id="ARBA00023136"/>
    </source>
</evidence>
<evidence type="ECO:0000256" key="1">
    <source>
        <dbReference type="ARBA" id="ARBA00004651"/>
    </source>
</evidence>
<keyword evidence="7 10" id="KW-0472">Membrane</keyword>
<dbReference type="PANTHER" id="PTHR21137:SF35">
    <property type="entry name" value="ODORANT RECEPTOR 19A-RELATED"/>
    <property type="match status" value="1"/>
</dbReference>
<dbReference type="GO" id="GO:0007165">
    <property type="term" value="P:signal transduction"/>
    <property type="evidence" value="ECO:0007669"/>
    <property type="project" value="UniProtKB-KW"/>
</dbReference>
<keyword evidence="8" id="KW-0675">Receptor</keyword>
<proteinExistence type="predicted"/>
<organism evidence="11">
    <name type="scientific">Heliothis virescens</name>
    <name type="common">Tobacco budworm moth</name>
    <dbReference type="NCBI Taxonomy" id="7102"/>
    <lineage>
        <taxon>Eukaryota</taxon>
        <taxon>Metazoa</taxon>
        <taxon>Ecdysozoa</taxon>
        <taxon>Arthropoda</taxon>
        <taxon>Hexapoda</taxon>
        <taxon>Insecta</taxon>
        <taxon>Pterygota</taxon>
        <taxon>Neoptera</taxon>
        <taxon>Endopterygota</taxon>
        <taxon>Lepidoptera</taxon>
        <taxon>Glossata</taxon>
        <taxon>Ditrysia</taxon>
        <taxon>Noctuoidea</taxon>
        <taxon>Noctuidae</taxon>
        <taxon>Heliothinae</taxon>
        <taxon>Heliothis</taxon>
    </lineage>
</organism>
<dbReference type="GO" id="GO:0004984">
    <property type="term" value="F:olfactory receptor activity"/>
    <property type="evidence" value="ECO:0007669"/>
    <property type="project" value="InterPro"/>
</dbReference>
<evidence type="ECO:0000256" key="8">
    <source>
        <dbReference type="ARBA" id="ARBA00023170"/>
    </source>
</evidence>
<evidence type="ECO:0000256" key="5">
    <source>
        <dbReference type="ARBA" id="ARBA00022725"/>
    </source>
</evidence>
<dbReference type="PANTHER" id="PTHR21137">
    <property type="entry name" value="ODORANT RECEPTOR"/>
    <property type="match status" value="1"/>
</dbReference>
<protein>
    <recommendedName>
        <fullName evidence="12">Odorant receptor</fullName>
    </recommendedName>
</protein>
<evidence type="ECO:0008006" key="12">
    <source>
        <dbReference type="Google" id="ProtNLM"/>
    </source>
</evidence>
<dbReference type="GO" id="GO:0005886">
    <property type="term" value="C:plasma membrane"/>
    <property type="evidence" value="ECO:0007669"/>
    <property type="project" value="UniProtKB-SubCell"/>
</dbReference>
<dbReference type="InterPro" id="IPR004117">
    <property type="entry name" value="7tm6_olfct_rcpt"/>
</dbReference>
<evidence type="ECO:0000313" key="11">
    <source>
        <dbReference type="EMBL" id="PCG70812.1"/>
    </source>
</evidence>
<dbReference type="SMR" id="A0A2A4JHE5"/>
<comment type="caution">
    <text evidence="11">The sequence shown here is derived from an EMBL/GenBank/DDBJ whole genome shotgun (WGS) entry which is preliminary data.</text>
</comment>
<evidence type="ECO:0000256" key="9">
    <source>
        <dbReference type="ARBA" id="ARBA00023224"/>
    </source>
</evidence>
<keyword evidence="4 10" id="KW-0812">Transmembrane</keyword>
<evidence type="ECO:0000256" key="6">
    <source>
        <dbReference type="ARBA" id="ARBA00022989"/>
    </source>
</evidence>
<accession>A0A2A4JHE5</accession>
<dbReference type="GO" id="GO:0005549">
    <property type="term" value="F:odorant binding"/>
    <property type="evidence" value="ECO:0007669"/>
    <property type="project" value="InterPro"/>
</dbReference>
<feature type="transmembrane region" description="Helical" evidence="10">
    <location>
        <begin position="201"/>
        <end position="224"/>
    </location>
</feature>
<keyword evidence="5" id="KW-0552">Olfaction</keyword>
<name>A0A2A4JHE5_HELVI</name>
<dbReference type="EMBL" id="NWSH01001579">
    <property type="protein sequence ID" value="PCG70812.1"/>
    <property type="molecule type" value="Genomic_DNA"/>
</dbReference>
<evidence type="ECO:0000256" key="3">
    <source>
        <dbReference type="ARBA" id="ARBA00022606"/>
    </source>
</evidence>
<feature type="transmembrane region" description="Helical" evidence="10">
    <location>
        <begin position="70"/>
        <end position="90"/>
    </location>
</feature>
<keyword evidence="9" id="KW-0807">Transducer</keyword>
<evidence type="ECO:0000256" key="4">
    <source>
        <dbReference type="ARBA" id="ARBA00022692"/>
    </source>
</evidence>
<keyword evidence="2" id="KW-1003">Cell membrane</keyword>